<proteinExistence type="predicted"/>
<protein>
    <submittedName>
        <fullName evidence="1">Uncharacterized protein</fullName>
    </submittedName>
</protein>
<sequence>MNEETQSIVQLIRSDMIGFAVSGKVGKSKLQPRIAQVLSSSGYDVDREDMSGFFPAGLPAWRDKTTGAIVATTARRRIDLVIRKHGSVVCLIETESDLNDLREHGVSGRSDHYDVFSMARSAAGAWFDSYKSLERMAAAAWYATGRREDALADLRSELPEDHNPAGFGLILVTGSSRALDRRILSPRLKSLGANLVSVTAR</sequence>
<comment type="caution">
    <text evidence="1">The sequence shown here is derived from an EMBL/GenBank/DDBJ whole genome shotgun (WGS) entry which is preliminary data.</text>
</comment>
<evidence type="ECO:0000313" key="1">
    <source>
        <dbReference type="EMBL" id="MBU9697266.1"/>
    </source>
</evidence>
<keyword evidence="2" id="KW-1185">Reference proteome</keyword>
<reference evidence="1 2" key="1">
    <citation type="submission" date="2021-06" db="EMBL/GenBank/DDBJ databases">
        <title>Rhodobacteraceae bacterium strain HSP-20.</title>
        <authorList>
            <person name="Chen W.-M."/>
        </authorList>
    </citation>
    <scope>NUCLEOTIDE SEQUENCE [LARGE SCALE GENOMIC DNA]</scope>
    <source>
        <strain evidence="1 2">HSP-20</strain>
    </source>
</reference>
<evidence type="ECO:0000313" key="2">
    <source>
        <dbReference type="Proteomes" id="UP000731907"/>
    </source>
</evidence>
<dbReference type="EMBL" id="JAAATX020000003">
    <property type="protein sequence ID" value="MBU9697266.1"/>
    <property type="molecule type" value="Genomic_DNA"/>
</dbReference>
<organism evidence="1 2">
    <name type="scientific">Paragemmobacter amnigenus</name>
    <dbReference type="NCBI Taxonomy" id="2852097"/>
    <lineage>
        <taxon>Bacteria</taxon>
        <taxon>Pseudomonadati</taxon>
        <taxon>Pseudomonadota</taxon>
        <taxon>Alphaproteobacteria</taxon>
        <taxon>Rhodobacterales</taxon>
        <taxon>Paracoccaceae</taxon>
        <taxon>Paragemmobacter</taxon>
    </lineage>
</organism>
<gene>
    <name evidence="1" type="ORF">GU927_005330</name>
</gene>
<dbReference type="Proteomes" id="UP000731907">
    <property type="component" value="Unassembled WGS sequence"/>
</dbReference>
<name>A0ABS6J0H3_9RHOB</name>
<accession>A0ABS6J0H3</accession>
<dbReference type="RefSeq" id="WP_161761311.1">
    <property type="nucleotide sequence ID" value="NZ_JAAATX020000003.1"/>
</dbReference>